<reference evidence="3" key="1">
    <citation type="submission" date="2017-05" db="EMBL/GenBank/DDBJ databases">
        <authorList>
            <person name="Song R."/>
            <person name="Chenine A.L."/>
            <person name="Ruprecht R.M."/>
        </authorList>
    </citation>
    <scope>NUCLEOTIDE SEQUENCE [LARGE SCALE GENOMIC DNA]</scope>
</reference>
<feature type="chain" id="PRO_5013877193" evidence="1">
    <location>
        <begin position="17"/>
        <end position="164"/>
    </location>
</feature>
<evidence type="ECO:0000313" key="2">
    <source>
        <dbReference type="EMBL" id="SMR53599.1"/>
    </source>
</evidence>
<dbReference type="Proteomes" id="UP000245764">
    <property type="component" value="Chromosome 6"/>
</dbReference>
<protein>
    <submittedName>
        <fullName evidence="2">Uncharacterized protein</fullName>
    </submittedName>
</protein>
<accession>A0A2H1GJ82</accession>
<organism evidence="2 3">
    <name type="scientific">Zymoseptoria tritici ST99CH_1E4</name>
    <dbReference type="NCBI Taxonomy" id="1276532"/>
    <lineage>
        <taxon>Eukaryota</taxon>
        <taxon>Fungi</taxon>
        <taxon>Dikarya</taxon>
        <taxon>Ascomycota</taxon>
        <taxon>Pezizomycotina</taxon>
        <taxon>Dothideomycetes</taxon>
        <taxon>Dothideomycetidae</taxon>
        <taxon>Mycosphaerellales</taxon>
        <taxon>Mycosphaerellaceae</taxon>
        <taxon>Zymoseptoria</taxon>
    </lineage>
</organism>
<feature type="signal peptide" evidence="1">
    <location>
        <begin position="1"/>
        <end position="16"/>
    </location>
</feature>
<name>A0A2H1GJ82_ZYMTR</name>
<dbReference type="AlphaFoldDB" id="A0A2H1GJ82"/>
<proteinExistence type="predicted"/>
<evidence type="ECO:0000313" key="3">
    <source>
        <dbReference type="Proteomes" id="UP000245764"/>
    </source>
</evidence>
<gene>
    <name evidence="2" type="ORF">ZT1E4_G6697</name>
</gene>
<keyword evidence="1" id="KW-0732">Signal</keyword>
<evidence type="ECO:0000256" key="1">
    <source>
        <dbReference type="SAM" id="SignalP"/>
    </source>
</evidence>
<sequence>MKIFTLLSFLLPLCLALVVPKSNTDGSDYALILAPRQAGAAIEATIEATFEFVFEEAGGQGATEEAEVIITTEGNTGRNAAAAGYAPSGTSITGSKFEKFGTRFFFKKFDEFTGFEGSGNFLYDHASHKISEWGVDSAVIKRPGTNPIRQIKGTRLLITKIKSS</sequence>
<dbReference type="EMBL" id="LT854258">
    <property type="protein sequence ID" value="SMR53599.1"/>
    <property type="molecule type" value="Genomic_DNA"/>
</dbReference>